<dbReference type="Gene3D" id="3.50.50.60">
    <property type="entry name" value="FAD/NAD(P)-binding domain"/>
    <property type="match status" value="2"/>
</dbReference>
<dbReference type="AlphaFoldDB" id="A0A1H1GYQ6"/>
<evidence type="ECO:0000256" key="5">
    <source>
        <dbReference type="ARBA" id="ARBA00023027"/>
    </source>
</evidence>
<dbReference type="SUPFAM" id="SSF55424">
    <property type="entry name" value="FAD/NAD-linked reductases, dimerisation (C-terminal) domain"/>
    <property type="match status" value="1"/>
</dbReference>
<dbReference type="PRINTS" id="PR00411">
    <property type="entry name" value="PNDRDTASEI"/>
</dbReference>
<comment type="similarity">
    <text evidence="1 11">Belongs to the class-I pyridine nucleotide-disulfide oxidoreductase family.</text>
</comment>
<feature type="active site" description="Proton acceptor" evidence="8">
    <location>
        <position position="466"/>
    </location>
</feature>
<keyword evidence="9" id="KW-0547">Nucleotide-binding</keyword>
<evidence type="ECO:0000256" key="2">
    <source>
        <dbReference type="ARBA" id="ARBA00022630"/>
    </source>
</evidence>
<feature type="disulfide bond" description="Redox-active" evidence="10">
    <location>
        <begin position="55"/>
        <end position="60"/>
    </location>
</feature>
<evidence type="ECO:0000259" key="12">
    <source>
        <dbReference type="Pfam" id="PF02852"/>
    </source>
</evidence>
<dbReference type="InterPro" id="IPR001100">
    <property type="entry name" value="Pyr_nuc-diS_OxRdtase"/>
</dbReference>
<feature type="domain" description="FAD/NAD(P)-binding" evidence="13">
    <location>
        <begin position="20"/>
        <end position="341"/>
    </location>
</feature>
<evidence type="ECO:0000256" key="8">
    <source>
        <dbReference type="PIRSR" id="PIRSR000350-2"/>
    </source>
</evidence>
<keyword evidence="4 11" id="KW-0560">Oxidoreductase</keyword>
<dbReference type="GO" id="GO:0006103">
    <property type="term" value="P:2-oxoglutarate metabolic process"/>
    <property type="evidence" value="ECO:0007669"/>
    <property type="project" value="TreeGrafter"/>
</dbReference>
<dbReference type="PRINTS" id="PR00368">
    <property type="entry name" value="FADPNR"/>
</dbReference>
<feature type="binding site" evidence="9">
    <location>
        <begin position="191"/>
        <end position="198"/>
    </location>
    <ligand>
        <name>NAD(+)</name>
        <dbReference type="ChEBI" id="CHEBI:57540"/>
    </ligand>
</feature>
<name>A0A1H1GYQ6_9MICC</name>
<feature type="binding site" evidence="9">
    <location>
        <position position="64"/>
    </location>
    <ligand>
        <name>FAD</name>
        <dbReference type="ChEBI" id="CHEBI:57692"/>
    </ligand>
</feature>
<keyword evidence="2 11" id="KW-0285">Flavoprotein</keyword>
<feature type="domain" description="Pyridine nucleotide-disulphide oxidoreductase dimerisation" evidence="12">
    <location>
        <begin position="363"/>
        <end position="476"/>
    </location>
</feature>
<evidence type="ECO:0000256" key="11">
    <source>
        <dbReference type="RuleBase" id="RU003691"/>
    </source>
</evidence>
<dbReference type="SUPFAM" id="SSF51905">
    <property type="entry name" value="FAD/NAD(P)-binding domain"/>
    <property type="match status" value="1"/>
</dbReference>
<dbReference type="InterPro" id="IPR004099">
    <property type="entry name" value="Pyr_nucl-diS_OxRdtase_dimer"/>
</dbReference>
<dbReference type="InterPro" id="IPR023753">
    <property type="entry name" value="FAD/NAD-binding_dom"/>
</dbReference>
<evidence type="ECO:0000259" key="13">
    <source>
        <dbReference type="Pfam" id="PF07992"/>
    </source>
</evidence>
<dbReference type="GO" id="GO:0004148">
    <property type="term" value="F:dihydrolipoyl dehydrogenase (NADH) activity"/>
    <property type="evidence" value="ECO:0007669"/>
    <property type="project" value="TreeGrafter"/>
</dbReference>
<dbReference type="PANTHER" id="PTHR22912">
    <property type="entry name" value="DISULFIDE OXIDOREDUCTASE"/>
    <property type="match status" value="1"/>
</dbReference>
<dbReference type="Pfam" id="PF02852">
    <property type="entry name" value="Pyr_redox_dim"/>
    <property type="match status" value="1"/>
</dbReference>
<dbReference type="STRING" id="37928.SAMN04489742_4436"/>
<accession>A0A1H1GYQ6</accession>
<dbReference type="InterPro" id="IPR012999">
    <property type="entry name" value="Pyr_OxRdtase_I_AS"/>
</dbReference>
<evidence type="ECO:0000256" key="1">
    <source>
        <dbReference type="ARBA" id="ARBA00007532"/>
    </source>
</evidence>
<dbReference type="InterPro" id="IPR036188">
    <property type="entry name" value="FAD/NAD-bd_sf"/>
</dbReference>
<evidence type="ECO:0000256" key="9">
    <source>
        <dbReference type="PIRSR" id="PIRSR000350-3"/>
    </source>
</evidence>
<dbReference type="PROSITE" id="PS00076">
    <property type="entry name" value="PYRIDINE_REDOX_1"/>
    <property type="match status" value="1"/>
</dbReference>
<keyword evidence="3 9" id="KW-0274">FAD</keyword>
<dbReference type="PANTHER" id="PTHR22912:SF217">
    <property type="entry name" value="DIHYDROLIPOYL DEHYDROGENASE"/>
    <property type="match status" value="1"/>
</dbReference>
<dbReference type="EMBL" id="FNKH01000002">
    <property type="protein sequence ID" value="SDR18375.1"/>
    <property type="molecule type" value="Genomic_DNA"/>
</dbReference>
<proteinExistence type="inferred from homology"/>
<dbReference type="Gene3D" id="3.30.390.30">
    <property type="match status" value="1"/>
</dbReference>
<evidence type="ECO:0000256" key="7">
    <source>
        <dbReference type="ARBA" id="ARBA00023284"/>
    </source>
</evidence>
<keyword evidence="15" id="KW-1185">Reference proteome</keyword>
<protein>
    <submittedName>
        <fullName evidence="14">Mycothione reductase</fullName>
    </submittedName>
</protein>
<organism evidence="14 15">
    <name type="scientific">Crystallibacter crystallopoietes</name>
    <dbReference type="NCBI Taxonomy" id="37928"/>
    <lineage>
        <taxon>Bacteria</taxon>
        <taxon>Bacillati</taxon>
        <taxon>Actinomycetota</taxon>
        <taxon>Actinomycetes</taxon>
        <taxon>Micrococcales</taxon>
        <taxon>Micrococcaceae</taxon>
        <taxon>Crystallibacter</taxon>
    </lineage>
</organism>
<evidence type="ECO:0000256" key="4">
    <source>
        <dbReference type="ARBA" id="ARBA00023002"/>
    </source>
</evidence>
<evidence type="ECO:0000256" key="6">
    <source>
        <dbReference type="ARBA" id="ARBA00023157"/>
    </source>
</evidence>
<evidence type="ECO:0000256" key="10">
    <source>
        <dbReference type="PIRSR" id="PIRSR000350-4"/>
    </source>
</evidence>
<feature type="binding site" evidence="9">
    <location>
        <position position="327"/>
    </location>
    <ligand>
        <name>FAD</name>
        <dbReference type="ChEBI" id="CHEBI:57692"/>
    </ligand>
</feature>
<dbReference type="GO" id="GO:0050660">
    <property type="term" value="F:flavin adenine dinucleotide binding"/>
    <property type="evidence" value="ECO:0007669"/>
    <property type="project" value="TreeGrafter"/>
</dbReference>
<dbReference type="InterPro" id="IPR050151">
    <property type="entry name" value="Class-I_Pyr_Nuc-Dis_Oxidored"/>
</dbReference>
<dbReference type="PIRSF" id="PIRSF000350">
    <property type="entry name" value="Mercury_reductase_MerA"/>
    <property type="match status" value="1"/>
</dbReference>
<evidence type="ECO:0000313" key="14">
    <source>
        <dbReference type="EMBL" id="SDR18375.1"/>
    </source>
</evidence>
<keyword evidence="6" id="KW-1015">Disulfide bond</keyword>
<dbReference type="Pfam" id="PF07992">
    <property type="entry name" value="Pyr_redox_2"/>
    <property type="match status" value="1"/>
</dbReference>
<keyword evidence="7 11" id="KW-0676">Redox-active center</keyword>
<dbReference type="NCBIfam" id="NF005884">
    <property type="entry name" value="PRK07846.1"/>
    <property type="match status" value="1"/>
</dbReference>
<reference evidence="14 15" key="1">
    <citation type="submission" date="2016-10" db="EMBL/GenBank/DDBJ databases">
        <authorList>
            <person name="de Groot N.N."/>
        </authorList>
    </citation>
    <scope>NUCLEOTIDE SEQUENCE [LARGE SCALE GENOMIC DNA]</scope>
    <source>
        <strain evidence="14 15">DSM 20117</strain>
    </source>
</reference>
<gene>
    <name evidence="14" type="ORF">SAMN04489742_4436</name>
</gene>
<evidence type="ECO:0000313" key="15">
    <source>
        <dbReference type="Proteomes" id="UP000181917"/>
    </source>
</evidence>
<keyword evidence="5 9" id="KW-0520">NAD</keyword>
<dbReference type="InterPro" id="IPR016156">
    <property type="entry name" value="FAD/NAD-linked_Rdtase_dimer_sf"/>
</dbReference>
<evidence type="ECO:0000256" key="3">
    <source>
        <dbReference type="ARBA" id="ARBA00022827"/>
    </source>
</evidence>
<dbReference type="Proteomes" id="UP000181917">
    <property type="component" value="Unassembled WGS sequence"/>
</dbReference>
<feature type="binding site" evidence="9">
    <location>
        <position position="281"/>
    </location>
    <ligand>
        <name>NAD(+)</name>
        <dbReference type="ChEBI" id="CHEBI:57540"/>
    </ligand>
</feature>
<comment type="cofactor">
    <cofactor evidence="9">
        <name>FAD</name>
        <dbReference type="ChEBI" id="CHEBI:57692"/>
    </cofactor>
    <text evidence="9">Binds 1 FAD per subunit.</text>
</comment>
<sequence length="487" mass="52248">MPLTEPGTLGRLRWLSVTYFDLAIIGSGSGNSLITPYWDDKKVAIIDGGTFGGTCLNVGCIPTKMFVYPAQLASAAKEAAALGVDMVVKDVRWQEVRDRVFGRIDAISDGGRRYRDEELDNVTLYPEYAKFIGPKTLVTASGESIEAERIVIAAGSRAHLPDVPGIDLPQVHTSDTVMRIDQLPERVLVVGGGFIAAEFAAVFSGFDCEVTQINRSAPLLKSEDRIVSERFTAAAAAQWNLKLGWTLSRIEEAGSGVRATIAGADGGEAVVDADIVLVATGRLTNADSLDIQAAGLDLEEDGRLAVDEFQRVLAGGIPAEGIWALGDVSSPYQLKHVANHEARVVTHNLEHPDDLRRSDHRFVPSAVFTRPQIASVGLTEEQARQDAEVSGAQIVTVIQEYGTTAYGWAMEDPTGFVKLIADKATGQLLGAHIMGHEASILIQPLIQAMSFGLDAYTMAHGQYWIHSALTEVVENALLALGTDAPST</sequence>